<dbReference type="PANTHER" id="PTHR30204">
    <property type="entry name" value="REDOX-CYCLING DRUG-SENSING TRANSCRIPTIONAL ACTIVATOR SOXR"/>
    <property type="match status" value="1"/>
</dbReference>
<sequence length="123" mass="13971">MREKELRQSLAVLTVSSTMKLTGLSARQLRYYESFELVKPQRSTGNQRLYSLNDINRLLEIKDYLDSGMTMKEVRRVLGASIKPEVTATTTSAITDTQARKIFQEDMLRAGQWLDNQGPNSLG</sequence>
<evidence type="ECO:0000256" key="4">
    <source>
        <dbReference type="ARBA" id="ARBA00023163"/>
    </source>
</evidence>
<dbReference type="Gene3D" id="1.10.1660.10">
    <property type="match status" value="1"/>
</dbReference>
<feature type="domain" description="HTH merR-type" evidence="5">
    <location>
        <begin position="12"/>
        <end position="80"/>
    </location>
</feature>
<dbReference type="GO" id="GO:0003677">
    <property type="term" value="F:DNA binding"/>
    <property type="evidence" value="ECO:0007669"/>
    <property type="project" value="UniProtKB-KW"/>
</dbReference>
<evidence type="ECO:0000313" key="7">
    <source>
        <dbReference type="Proteomes" id="UP000563523"/>
    </source>
</evidence>
<accession>A0A850R7V1</accession>
<organism evidence="6 7">
    <name type="scientific">Bombilactobacillus apium</name>
    <dbReference type="NCBI Taxonomy" id="2675299"/>
    <lineage>
        <taxon>Bacteria</taxon>
        <taxon>Bacillati</taxon>
        <taxon>Bacillota</taxon>
        <taxon>Bacilli</taxon>
        <taxon>Lactobacillales</taxon>
        <taxon>Lactobacillaceae</taxon>
        <taxon>Bombilactobacillus</taxon>
    </lineage>
</organism>
<dbReference type="SUPFAM" id="SSF46955">
    <property type="entry name" value="Putative DNA-binding domain"/>
    <property type="match status" value="1"/>
</dbReference>
<dbReference type="InterPro" id="IPR009061">
    <property type="entry name" value="DNA-bd_dom_put_sf"/>
</dbReference>
<protein>
    <submittedName>
        <fullName evidence="6">MerR family transcriptional regulator</fullName>
    </submittedName>
</protein>
<dbReference type="Pfam" id="PF13411">
    <property type="entry name" value="MerR_1"/>
    <property type="match status" value="1"/>
</dbReference>
<evidence type="ECO:0000256" key="1">
    <source>
        <dbReference type="ARBA" id="ARBA00022491"/>
    </source>
</evidence>
<dbReference type="InterPro" id="IPR047057">
    <property type="entry name" value="MerR_fam"/>
</dbReference>
<keyword evidence="2" id="KW-0805">Transcription regulation</keyword>
<dbReference type="EMBL" id="JABZEC010000006">
    <property type="protein sequence ID" value="NVY96927.1"/>
    <property type="molecule type" value="Genomic_DNA"/>
</dbReference>
<keyword evidence="7" id="KW-1185">Reference proteome</keyword>
<name>A0A850R7V1_9LACO</name>
<keyword evidence="3" id="KW-0238">DNA-binding</keyword>
<dbReference type="InterPro" id="IPR000551">
    <property type="entry name" value="MerR-type_HTH_dom"/>
</dbReference>
<evidence type="ECO:0000256" key="2">
    <source>
        <dbReference type="ARBA" id="ARBA00023015"/>
    </source>
</evidence>
<keyword evidence="1" id="KW-0678">Repressor</keyword>
<reference evidence="6 7" key="1">
    <citation type="submission" date="2020-06" db="EMBL/GenBank/DDBJ databases">
        <authorList>
            <person name="Kang J."/>
        </authorList>
    </citation>
    <scope>NUCLEOTIDE SEQUENCE [LARGE SCALE GENOMIC DNA]</scope>
    <source>
        <strain evidence="6 7">DCY120</strain>
    </source>
</reference>
<dbReference type="SMART" id="SM00422">
    <property type="entry name" value="HTH_MERR"/>
    <property type="match status" value="1"/>
</dbReference>
<gene>
    <name evidence="6" type="ORF">HU830_07155</name>
</gene>
<dbReference type="Proteomes" id="UP000563523">
    <property type="component" value="Unassembled WGS sequence"/>
</dbReference>
<dbReference type="GO" id="GO:0003700">
    <property type="term" value="F:DNA-binding transcription factor activity"/>
    <property type="evidence" value="ECO:0007669"/>
    <property type="project" value="InterPro"/>
</dbReference>
<evidence type="ECO:0000313" key="6">
    <source>
        <dbReference type="EMBL" id="NVY96927.1"/>
    </source>
</evidence>
<dbReference type="PANTHER" id="PTHR30204:SF65">
    <property type="entry name" value="HTH-TYPE TRANSCRIPTIONAL REGULATOR TNRA"/>
    <property type="match status" value="1"/>
</dbReference>
<evidence type="ECO:0000256" key="3">
    <source>
        <dbReference type="ARBA" id="ARBA00023125"/>
    </source>
</evidence>
<dbReference type="AlphaFoldDB" id="A0A850R7V1"/>
<dbReference type="PROSITE" id="PS50937">
    <property type="entry name" value="HTH_MERR_2"/>
    <property type="match status" value="1"/>
</dbReference>
<keyword evidence="4" id="KW-0804">Transcription</keyword>
<comment type="caution">
    <text evidence="6">The sequence shown here is derived from an EMBL/GenBank/DDBJ whole genome shotgun (WGS) entry which is preliminary data.</text>
</comment>
<evidence type="ECO:0000259" key="5">
    <source>
        <dbReference type="PROSITE" id="PS50937"/>
    </source>
</evidence>
<dbReference type="RefSeq" id="WP_176943084.1">
    <property type="nucleotide sequence ID" value="NZ_JABZEC010000006.1"/>
</dbReference>
<proteinExistence type="predicted"/>